<keyword evidence="2" id="KW-1185">Reference proteome</keyword>
<protein>
    <submittedName>
        <fullName evidence="1">Putative nitrogen permease regulator 2</fullName>
    </submittedName>
</protein>
<name>A0A1S8AAD0_ROSNE</name>
<proteinExistence type="predicted"/>
<dbReference type="EMBL" id="DF977509">
    <property type="protein sequence ID" value="GAW27031.1"/>
    <property type="molecule type" value="Genomic_DNA"/>
</dbReference>
<dbReference type="AlphaFoldDB" id="A0A1S8AAD0"/>
<gene>
    <name evidence="1" type="ORF">SAMD00023353_6400160</name>
</gene>
<accession>A0A1S8AAD0</accession>
<evidence type="ECO:0000313" key="1">
    <source>
        <dbReference type="EMBL" id="GAW27031.1"/>
    </source>
</evidence>
<reference evidence="1" key="1">
    <citation type="submission" date="2016-03" db="EMBL/GenBank/DDBJ databases">
        <title>Draft genome sequence of Rosellinia necatrix.</title>
        <authorList>
            <person name="Kanematsu S."/>
        </authorList>
    </citation>
    <scope>NUCLEOTIDE SEQUENCE [LARGE SCALE GENOMIC DNA]</scope>
    <source>
        <strain evidence="1">W97</strain>
    </source>
</reference>
<dbReference type="Proteomes" id="UP000054516">
    <property type="component" value="Unassembled WGS sequence"/>
</dbReference>
<sequence>MRDGDGEAQDAVLPVGGVDGDEAVEECLAGDDVLLHDVEVDQGRLQMWRKLGGYDATWW</sequence>
<evidence type="ECO:0000313" key="2">
    <source>
        <dbReference type="Proteomes" id="UP000054516"/>
    </source>
</evidence>
<organism evidence="1">
    <name type="scientific">Rosellinia necatrix</name>
    <name type="common">White root-rot fungus</name>
    <dbReference type="NCBI Taxonomy" id="77044"/>
    <lineage>
        <taxon>Eukaryota</taxon>
        <taxon>Fungi</taxon>
        <taxon>Dikarya</taxon>
        <taxon>Ascomycota</taxon>
        <taxon>Pezizomycotina</taxon>
        <taxon>Sordariomycetes</taxon>
        <taxon>Xylariomycetidae</taxon>
        <taxon>Xylariales</taxon>
        <taxon>Xylariaceae</taxon>
        <taxon>Rosellinia</taxon>
    </lineage>
</organism>